<sequence>MKEIYPNIYTFPIVLPNSPLREIHVYVIKSPERSVLIDTGYNHPESFEAMLAGLAELGLEMKDVDLVLTHLHADHTGLATRFYQAGAKIYAGRVDGILMNEMATGPYWDRMNDYRQLYGISRDEMAVEDNPGFKFHLPSQVPFDILEIGKYFKVGGFKFEIINLQGHTPGHIGLLDRQKQLLIGGDTVLDPITPNITFWGWDYPNILGTYLATLDKLRRTPLRLILPGHRKPIENHLERIGVLETHHFERLQEILDSISEGEKVTVRDVSARISWRIKADSWEAFPKAQKWFASGETMAHLDYLVHTEHLTMTIEDGVAQFVKLRSNITPVD</sequence>
<evidence type="ECO:0000313" key="3">
    <source>
        <dbReference type="Proteomes" id="UP000274117"/>
    </source>
</evidence>
<dbReference type="OrthoDB" id="9802248at2"/>
<name>A0A426TIQ4_STRSU</name>
<keyword evidence="2" id="KW-0378">Hydrolase</keyword>
<reference evidence="2 3" key="2">
    <citation type="submission" date="2018-12" db="EMBL/GenBank/DDBJ databases">
        <title>Whole-genome sequences of fifteen clinical Streptococcus suis strains isolated from pigs between 2006 and 2018.</title>
        <authorList>
            <person name="Stevens M.J.A."/>
            <person name="Cernela N."/>
            <person name="Spoerry Serrano N."/>
            <person name="Schmitt S."/>
            <person name="Schrenzel J."/>
            <person name="Stephan R."/>
        </authorList>
    </citation>
    <scope>NUCLEOTIDE SEQUENCE [LARGE SCALE GENOMIC DNA]</scope>
    <source>
        <strain evidence="2 3">PP422</strain>
    </source>
</reference>
<gene>
    <name evidence="2" type="ORF">EI998_00030</name>
</gene>
<dbReference type="RefSeq" id="WP_105110197.1">
    <property type="nucleotide sequence ID" value="NZ_POIG01000054.1"/>
</dbReference>
<organism evidence="2 3">
    <name type="scientific">Streptococcus suis</name>
    <dbReference type="NCBI Taxonomy" id="1307"/>
    <lineage>
        <taxon>Bacteria</taxon>
        <taxon>Bacillati</taxon>
        <taxon>Bacillota</taxon>
        <taxon>Bacilli</taxon>
        <taxon>Lactobacillales</taxon>
        <taxon>Streptococcaceae</taxon>
        <taxon>Streptococcus</taxon>
    </lineage>
</organism>
<dbReference type="InterPro" id="IPR036866">
    <property type="entry name" value="RibonucZ/Hydroxyglut_hydro"/>
</dbReference>
<dbReference type="Pfam" id="PF00753">
    <property type="entry name" value="Lactamase_B"/>
    <property type="match status" value="1"/>
</dbReference>
<dbReference type="SUPFAM" id="SSF56281">
    <property type="entry name" value="Metallo-hydrolase/oxidoreductase"/>
    <property type="match status" value="1"/>
</dbReference>
<dbReference type="EMBL" id="RSDO01000001">
    <property type="protein sequence ID" value="RRR55458.1"/>
    <property type="molecule type" value="Genomic_DNA"/>
</dbReference>
<dbReference type="InterPro" id="IPR050662">
    <property type="entry name" value="Sec-metab_biosynth-thioest"/>
</dbReference>
<dbReference type="Gene3D" id="3.60.15.10">
    <property type="entry name" value="Ribonuclease Z/Hydroxyacylglutathione hydrolase-like"/>
    <property type="match status" value="1"/>
</dbReference>
<dbReference type="AlphaFoldDB" id="A0A426TIQ4"/>
<comment type="caution">
    <text evidence="2">The sequence shown here is derived from an EMBL/GenBank/DDBJ whole genome shotgun (WGS) entry which is preliminary data.</text>
</comment>
<protein>
    <submittedName>
        <fullName evidence="2">MBL fold metallo-hydrolase</fullName>
    </submittedName>
</protein>
<accession>A0A426TIQ4</accession>
<dbReference type="PANTHER" id="PTHR23131">
    <property type="entry name" value="ENDORIBONUCLEASE LACTB2"/>
    <property type="match status" value="1"/>
</dbReference>
<dbReference type="InterPro" id="IPR036388">
    <property type="entry name" value="WH-like_DNA-bd_sf"/>
</dbReference>
<dbReference type="InterPro" id="IPR001279">
    <property type="entry name" value="Metallo-B-lactamas"/>
</dbReference>
<evidence type="ECO:0000259" key="1">
    <source>
        <dbReference type="SMART" id="SM00849"/>
    </source>
</evidence>
<dbReference type="GO" id="GO:0016787">
    <property type="term" value="F:hydrolase activity"/>
    <property type="evidence" value="ECO:0007669"/>
    <property type="project" value="UniProtKB-KW"/>
</dbReference>
<evidence type="ECO:0000313" key="2">
    <source>
        <dbReference type="EMBL" id="RRR55458.1"/>
    </source>
</evidence>
<feature type="domain" description="Metallo-beta-lactamase" evidence="1">
    <location>
        <begin position="22"/>
        <end position="229"/>
    </location>
</feature>
<dbReference type="Gene3D" id="1.10.10.10">
    <property type="entry name" value="Winged helix-like DNA-binding domain superfamily/Winged helix DNA-binding domain"/>
    <property type="match status" value="1"/>
</dbReference>
<reference evidence="2 3" key="1">
    <citation type="submission" date="2018-11" db="EMBL/GenBank/DDBJ databases">
        <authorList>
            <person name="Stevens M.J."/>
            <person name="Cernela N."/>
            <person name="Spoerry Serrano N."/>
            <person name="Schmitt S."/>
            <person name="Schrenzel J."/>
            <person name="Stephan R."/>
        </authorList>
    </citation>
    <scope>NUCLEOTIDE SEQUENCE [LARGE SCALE GENOMIC DNA]</scope>
    <source>
        <strain evidence="2 3">PP422</strain>
    </source>
</reference>
<proteinExistence type="predicted"/>
<dbReference type="PANTHER" id="PTHR23131:SF4">
    <property type="entry name" value="METALLO-BETA-LACTAMASE SUPERFAMILY POTEIN"/>
    <property type="match status" value="1"/>
</dbReference>
<dbReference type="SMART" id="SM00849">
    <property type="entry name" value="Lactamase_B"/>
    <property type="match status" value="1"/>
</dbReference>
<dbReference type="Proteomes" id="UP000274117">
    <property type="component" value="Unassembled WGS sequence"/>
</dbReference>